<sequence length="578" mass="62992">MDESAERTRVEWHEWGPEPFEIADRAGKPVLLSLSATWCSWCHEMDEETYSEPRIAANVNDGFVPVRVDVDRHPRVRERYNMGGFPSTVFLTPEGEQLTGAGYLGPDGMRQVITSVRKMWDGKGAEAGRVPRSLQGEATPAGELTPRIEEQLLGALHETYDEQAGGWGADAKFPMPRTIEFALKREREQALRTLDAVGANLLDDYAGGFYRYAAGGDWSEPHYEKMLDTNAALVRAFANAYLYTGREEYRQPAADTIEYLTTTLWTGDAFAGSQSAGPGAEFYAREPTDREAADEPPVDPTPFADRNALAVDALLTYHAYTDDDAARQYAERALDYLAETLIDDGEVVHFRDPEDADEVGEALLLADHARTVAALTTAREVLGADALDGRAIELAERVADAAIDELHDEGSFRDGPANGEGLLDRPLRPLDGNVEMTDALLDLAVLTGEDRYRDVARETIEAFAGAWDRFGPQVAGYGSAASRLLNGTLVIRVGDDAGSDLHRAALRMGDHEKVVVPEAEGVEDGTAAASIVTGDERSSSSPRSQAREDAAATAEPAETPEQLEARVSDLIDERSEAN</sequence>
<dbReference type="InterPro" id="IPR024705">
    <property type="entry name" value="Ssp411"/>
</dbReference>
<feature type="domain" description="Thioredoxin" evidence="2">
    <location>
        <begin position="1"/>
        <end position="118"/>
    </location>
</feature>
<name>A0AAV3TAU0_9EURY</name>
<dbReference type="InterPro" id="IPR013766">
    <property type="entry name" value="Thioredoxin_domain"/>
</dbReference>
<comment type="caution">
    <text evidence="3">The sequence shown here is derived from an EMBL/GenBank/DDBJ whole genome shotgun (WGS) entry which is preliminary data.</text>
</comment>
<dbReference type="Gene3D" id="1.50.10.10">
    <property type="match status" value="1"/>
</dbReference>
<evidence type="ECO:0000259" key="2">
    <source>
        <dbReference type="PROSITE" id="PS51352"/>
    </source>
</evidence>
<accession>A0AAV3TAU0</accession>
<dbReference type="Proteomes" id="UP001500420">
    <property type="component" value="Unassembled WGS sequence"/>
</dbReference>
<proteinExistence type="predicted"/>
<dbReference type="PIRSF" id="PIRSF006402">
    <property type="entry name" value="UCP006402_thioredoxin"/>
    <property type="match status" value="1"/>
</dbReference>
<dbReference type="PANTHER" id="PTHR42899:SF1">
    <property type="entry name" value="SPERMATOGENESIS-ASSOCIATED PROTEIN 20"/>
    <property type="match status" value="1"/>
</dbReference>
<dbReference type="AlphaFoldDB" id="A0AAV3TAU0"/>
<dbReference type="GO" id="GO:0005975">
    <property type="term" value="P:carbohydrate metabolic process"/>
    <property type="evidence" value="ECO:0007669"/>
    <property type="project" value="InterPro"/>
</dbReference>
<dbReference type="SUPFAM" id="SSF52833">
    <property type="entry name" value="Thioredoxin-like"/>
    <property type="match status" value="1"/>
</dbReference>
<gene>
    <name evidence="3" type="ORF">GCM10009020_22430</name>
</gene>
<dbReference type="EMBL" id="BAAADV010000004">
    <property type="protein sequence ID" value="GAA0674525.1"/>
    <property type="molecule type" value="Genomic_DNA"/>
</dbReference>
<dbReference type="InterPro" id="IPR036249">
    <property type="entry name" value="Thioredoxin-like_sf"/>
</dbReference>
<keyword evidence="4" id="KW-1185">Reference proteome</keyword>
<evidence type="ECO:0000313" key="4">
    <source>
        <dbReference type="Proteomes" id="UP001500420"/>
    </source>
</evidence>
<dbReference type="InterPro" id="IPR008928">
    <property type="entry name" value="6-hairpin_glycosidase_sf"/>
</dbReference>
<reference evidence="3 4" key="1">
    <citation type="journal article" date="2019" name="Int. J. Syst. Evol. Microbiol.">
        <title>The Global Catalogue of Microorganisms (GCM) 10K type strain sequencing project: providing services to taxonomists for standard genome sequencing and annotation.</title>
        <authorList>
            <consortium name="The Broad Institute Genomics Platform"/>
            <consortium name="The Broad Institute Genome Sequencing Center for Infectious Disease"/>
            <person name="Wu L."/>
            <person name="Ma J."/>
        </authorList>
    </citation>
    <scope>NUCLEOTIDE SEQUENCE [LARGE SCALE GENOMIC DNA]</scope>
    <source>
        <strain evidence="3 4">JCM 16328</strain>
    </source>
</reference>
<dbReference type="Gene3D" id="3.40.30.10">
    <property type="entry name" value="Glutaredoxin"/>
    <property type="match status" value="1"/>
</dbReference>
<dbReference type="PROSITE" id="PS51352">
    <property type="entry name" value="THIOREDOXIN_2"/>
    <property type="match status" value="1"/>
</dbReference>
<feature type="compositionally biased region" description="Basic and acidic residues" evidence="1">
    <location>
        <begin position="563"/>
        <end position="578"/>
    </location>
</feature>
<dbReference type="RefSeq" id="WP_343774111.1">
    <property type="nucleotide sequence ID" value="NZ_BAAADV010000004.1"/>
</dbReference>
<evidence type="ECO:0000313" key="3">
    <source>
        <dbReference type="EMBL" id="GAA0674525.1"/>
    </source>
</evidence>
<feature type="region of interest" description="Disordered" evidence="1">
    <location>
        <begin position="526"/>
        <end position="578"/>
    </location>
</feature>
<organism evidence="3 4">
    <name type="scientific">Natronoarchaeum mannanilyticum</name>
    <dbReference type="NCBI Taxonomy" id="926360"/>
    <lineage>
        <taxon>Archaea</taxon>
        <taxon>Methanobacteriati</taxon>
        <taxon>Methanobacteriota</taxon>
        <taxon>Stenosarchaea group</taxon>
        <taxon>Halobacteria</taxon>
        <taxon>Halobacteriales</taxon>
        <taxon>Natronoarchaeaceae</taxon>
    </lineage>
</organism>
<dbReference type="InterPro" id="IPR004879">
    <property type="entry name" value="Ssp411-like_TRX"/>
</dbReference>
<dbReference type="SUPFAM" id="SSF48208">
    <property type="entry name" value="Six-hairpin glycosidases"/>
    <property type="match status" value="1"/>
</dbReference>
<protein>
    <submittedName>
        <fullName evidence="3">DUF255 domain-containing protein</fullName>
    </submittedName>
</protein>
<dbReference type="Pfam" id="PF03190">
    <property type="entry name" value="Thioredox_DsbH"/>
    <property type="match status" value="1"/>
</dbReference>
<evidence type="ECO:0000256" key="1">
    <source>
        <dbReference type="SAM" id="MobiDB-lite"/>
    </source>
</evidence>
<dbReference type="InterPro" id="IPR012341">
    <property type="entry name" value="6hp_glycosidase-like_sf"/>
</dbReference>
<feature type="compositionally biased region" description="Low complexity" evidence="1">
    <location>
        <begin position="551"/>
        <end position="562"/>
    </location>
</feature>
<dbReference type="PANTHER" id="PTHR42899">
    <property type="entry name" value="SPERMATOGENESIS-ASSOCIATED PROTEIN 20"/>
    <property type="match status" value="1"/>
</dbReference>